<organism evidence="8 9">
    <name type="scientific">Sinimarinibacterium flocculans</name>
    <dbReference type="NCBI Taxonomy" id="985250"/>
    <lineage>
        <taxon>Bacteria</taxon>
        <taxon>Pseudomonadati</taxon>
        <taxon>Pseudomonadota</taxon>
        <taxon>Gammaproteobacteria</taxon>
        <taxon>Nevskiales</taxon>
        <taxon>Nevskiaceae</taxon>
        <taxon>Sinimarinibacterium</taxon>
    </lineage>
</organism>
<comment type="similarity">
    <text evidence="2 4">Belongs to the bacterial solute-binding protein 3 family.</text>
</comment>
<dbReference type="InterPro" id="IPR001638">
    <property type="entry name" value="Solute-binding_3/MltF_N"/>
</dbReference>
<dbReference type="EMBL" id="QICN01000006">
    <property type="protein sequence ID" value="PXV67240.1"/>
    <property type="molecule type" value="Genomic_DNA"/>
</dbReference>
<feature type="domain" description="Ionotropic glutamate receptor C-terminal" evidence="7">
    <location>
        <begin position="40"/>
        <end position="262"/>
    </location>
</feature>
<evidence type="ECO:0000256" key="2">
    <source>
        <dbReference type="ARBA" id="ARBA00010333"/>
    </source>
</evidence>
<dbReference type="SMART" id="SM00062">
    <property type="entry name" value="PBPb"/>
    <property type="match status" value="1"/>
</dbReference>
<evidence type="ECO:0000313" key="9">
    <source>
        <dbReference type="Proteomes" id="UP000248330"/>
    </source>
</evidence>
<dbReference type="InterPro" id="IPR018313">
    <property type="entry name" value="SBP_3_CS"/>
</dbReference>
<dbReference type="Proteomes" id="UP000248330">
    <property type="component" value="Unassembled WGS sequence"/>
</dbReference>
<dbReference type="Gene3D" id="3.40.190.10">
    <property type="entry name" value="Periplasmic binding protein-like II"/>
    <property type="match status" value="2"/>
</dbReference>
<evidence type="ECO:0000259" key="7">
    <source>
        <dbReference type="SMART" id="SM00079"/>
    </source>
</evidence>
<evidence type="ECO:0000313" key="8">
    <source>
        <dbReference type="EMBL" id="PXV67240.1"/>
    </source>
</evidence>
<dbReference type="CDD" id="cd13629">
    <property type="entry name" value="PBP2_Dsm1740"/>
    <property type="match status" value="1"/>
</dbReference>
<name>A0A318E710_9GAMM</name>
<dbReference type="AlphaFoldDB" id="A0A318E710"/>
<protein>
    <submittedName>
        <fullName evidence="8">Amino acid ABC transporter substrate-binding protein (PAAT family)</fullName>
    </submittedName>
</protein>
<dbReference type="RefSeq" id="WP_110265551.1">
    <property type="nucleotide sequence ID" value="NZ_CAKZQT010000001.1"/>
</dbReference>
<dbReference type="InterPro" id="IPR001320">
    <property type="entry name" value="Iontro_rcpt_C"/>
</dbReference>
<evidence type="ECO:0000256" key="3">
    <source>
        <dbReference type="ARBA" id="ARBA00022729"/>
    </source>
</evidence>
<dbReference type="GO" id="GO:0030313">
    <property type="term" value="C:cell envelope"/>
    <property type="evidence" value="ECO:0007669"/>
    <property type="project" value="UniProtKB-SubCell"/>
</dbReference>
<proteinExistence type="inferred from homology"/>
<evidence type="ECO:0000259" key="6">
    <source>
        <dbReference type="SMART" id="SM00062"/>
    </source>
</evidence>
<gene>
    <name evidence="8" type="ORF">C8D93_106218</name>
</gene>
<dbReference type="SMART" id="SM00079">
    <property type="entry name" value="PBPe"/>
    <property type="match status" value="1"/>
</dbReference>
<dbReference type="SUPFAM" id="SSF53850">
    <property type="entry name" value="Periplasmic binding protein-like II"/>
    <property type="match status" value="1"/>
</dbReference>
<dbReference type="OrthoDB" id="9768183at2"/>
<feature type="signal peptide" evidence="5">
    <location>
        <begin position="1"/>
        <end position="21"/>
    </location>
</feature>
<evidence type="ECO:0000256" key="4">
    <source>
        <dbReference type="RuleBase" id="RU003744"/>
    </source>
</evidence>
<dbReference type="GO" id="GO:0016020">
    <property type="term" value="C:membrane"/>
    <property type="evidence" value="ECO:0007669"/>
    <property type="project" value="InterPro"/>
</dbReference>
<keyword evidence="9" id="KW-1185">Reference proteome</keyword>
<feature type="chain" id="PRO_5016397524" evidence="5">
    <location>
        <begin position="22"/>
        <end position="271"/>
    </location>
</feature>
<evidence type="ECO:0000256" key="5">
    <source>
        <dbReference type="SAM" id="SignalP"/>
    </source>
</evidence>
<dbReference type="GO" id="GO:0015276">
    <property type="term" value="F:ligand-gated monoatomic ion channel activity"/>
    <property type="evidence" value="ECO:0007669"/>
    <property type="project" value="InterPro"/>
</dbReference>
<comment type="subcellular location">
    <subcellularLocation>
        <location evidence="1">Cell envelope</location>
    </subcellularLocation>
</comment>
<dbReference type="PROSITE" id="PS01039">
    <property type="entry name" value="SBP_BACTERIAL_3"/>
    <property type="match status" value="1"/>
</dbReference>
<accession>A0A318E710</accession>
<keyword evidence="3 5" id="KW-0732">Signal</keyword>
<dbReference type="PANTHER" id="PTHR35936">
    <property type="entry name" value="MEMBRANE-BOUND LYTIC MUREIN TRANSGLYCOSYLASE F"/>
    <property type="match status" value="1"/>
</dbReference>
<dbReference type="Pfam" id="PF00497">
    <property type="entry name" value="SBP_bac_3"/>
    <property type="match status" value="1"/>
</dbReference>
<reference evidence="8 9" key="1">
    <citation type="submission" date="2018-04" db="EMBL/GenBank/DDBJ databases">
        <title>Genomic Encyclopedia of Type Strains, Phase IV (KMG-IV): sequencing the most valuable type-strain genomes for metagenomic binning, comparative biology and taxonomic classification.</title>
        <authorList>
            <person name="Goeker M."/>
        </authorList>
    </citation>
    <scope>NUCLEOTIDE SEQUENCE [LARGE SCALE GENOMIC DNA]</scope>
    <source>
        <strain evidence="8 9">DSM 104150</strain>
    </source>
</reference>
<evidence type="ECO:0000256" key="1">
    <source>
        <dbReference type="ARBA" id="ARBA00004196"/>
    </source>
</evidence>
<feature type="domain" description="Solute-binding protein family 3/N-terminal" evidence="6">
    <location>
        <begin position="40"/>
        <end position="262"/>
    </location>
</feature>
<comment type="caution">
    <text evidence="8">The sequence shown here is derived from an EMBL/GenBank/DDBJ whole genome shotgun (WGS) entry which is preliminary data.</text>
</comment>
<dbReference type="PANTHER" id="PTHR35936:SF38">
    <property type="entry name" value="GLUTAMINE-BINDING PERIPLASMIC PROTEIN"/>
    <property type="match status" value="1"/>
</dbReference>
<sequence>MIRSVCASLLLALLTCLPVWASDQALWEQSTLNQILKRGELRVGLEAGYMPFEMLDRKGNIIGFDVDLARLMAKSMGVKLTLVNTQWDGIIPALLTDKFDVLMGGMTITPERNLQVNFTDPYIYIGQSVLMNPKHRETISSYSQLDDERYTIATKLGTTGDIAARRFMPKARIRSFESEADATIEVRSGRADAFVYDLPYNVIYAARFADSVVHLHEPFTREALGWAVRKGDPDFLNWLNNFLRQIRDEGIYDALYRKWFENTAWLKNVAG</sequence>